<evidence type="ECO:0000256" key="3">
    <source>
        <dbReference type="ARBA" id="ARBA00022989"/>
    </source>
</evidence>
<evidence type="ECO:0000256" key="1">
    <source>
        <dbReference type="ARBA" id="ARBA00004141"/>
    </source>
</evidence>
<dbReference type="Pfam" id="PF07298">
    <property type="entry name" value="NnrU"/>
    <property type="match status" value="1"/>
</dbReference>
<feature type="transmembrane region" description="Helical" evidence="5">
    <location>
        <begin position="111"/>
        <end position="128"/>
    </location>
</feature>
<evidence type="ECO:0000256" key="2">
    <source>
        <dbReference type="ARBA" id="ARBA00022692"/>
    </source>
</evidence>
<feature type="transmembrane region" description="Helical" evidence="5">
    <location>
        <begin position="33"/>
        <end position="51"/>
    </location>
</feature>
<comment type="caution">
    <text evidence="7">The sequence shown here is derived from an EMBL/GenBank/DDBJ whole genome shotgun (WGS) entry which is preliminary data.</text>
</comment>
<protein>
    <submittedName>
        <fullName evidence="7">NnrU family protein</fullName>
    </submittedName>
</protein>
<evidence type="ECO:0000256" key="5">
    <source>
        <dbReference type="SAM" id="Phobius"/>
    </source>
</evidence>
<dbReference type="OrthoDB" id="5293641at2"/>
<evidence type="ECO:0000313" key="8">
    <source>
        <dbReference type="Proteomes" id="UP000252255"/>
    </source>
</evidence>
<accession>A0A367WXI7</accession>
<evidence type="ECO:0000259" key="6">
    <source>
        <dbReference type="Pfam" id="PF07298"/>
    </source>
</evidence>
<dbReference type="InterPro" id="IPR009915">
    <property type="entry name" value="NnrU_dom"/>
</dbReference>
<keyword evidence="4 5" id="KW-0472">Membrane</keyword>
<keyword evidence="3 5" id="KW-1133">Transmembrane helix</keyword>
<reference evidence="7 8" key="1">
    <citation type="submission" date="2014-07" db="EMBL/GenBank/DDBJ databases">
        <title>Draft genome sequence of Thalassospira profundimaris PR54-5.</title>
        <authorList>
            <person name="Lai Q."/>
            <person name="Shao Z."/>
        </authorList>
    </citation>
    <scope>NUCLEOTIDE SEQUENCE [LARGE SCALE GENOMIC DNA]</scope>
    <source>
        <strain evidence="7 8">PR54-5</strain>
    </source>
</reference>
<evidence type="ECO:0000313" key="7">
    <source>
        <dbReference type="EMBL" id="RCK46163.1"/>
    </source>
</evidence>
<name>A0A367WXI7_9PROT</name>
<dbReference type="GO" id="GO:0016020">
    <property type="term" value="C:membrane"/>
    <property type="evidence" value="ECO:0007669"/>
    <property type="project" value="UniProtKB-SubCell"/>
</dbReference>
<dbReference type="AlphaFoldDB" id="A0A367WXI7"/>
<evidence type="ECO:0000256" key="4">
    <source>
        <dbReference type="ARBA" id="ARBA00023136"/>
    </source>
</evidence>
<dbReference type="RefSeq" id="WP_114097908.1">
    <property type="nucleotide sequence ID" value="NZ_JPWI01000005.1"/>
</dbReference>
<organism evidence="7 8">
    <name type="scientific">Thalassospira profundimaris</name>
    <dbReference type="NCBI Taxonomy" id="502049"/>
    <lineage>
        <taxon>Bacteria</taxon>
        <taxon>Pseudomonadati</taxon>
        <taxon>Pseudomonadota</taxon>
        <taxon>Alphaproteobacteria</taxon>
        <taxon>Rhodospirillales</taxon>
        <taxon>Thalassospiraceae</taxon>
        <taxon>Thalassospira</taxon>
    </lineage>
</organism>
<feature type="transmembrane region" description="Helical" evidence="5">
    <location>
        <begin position="192"/>
        <end position="211"/>
    </location>
</feature>
<dbReference type="Proteomes" id="UP000252255">
    <property type="component" value="Unassembled WGS sequence"/>
</dbReference>
<feature type="transmembrane region" description="Helical" evidence="5">
    <location>
        <begin position="71"/>
        <end position="91"/>
    </location>
</feature>
<feature type="transmembrane region" description="Helical" evidence="5">
    <location>
        <begin position="134"/>
        <end position="152"/>
    </location>
</feature>
<feature type="domain" description="NnrU" evidence="6">
    <location>
        <begin position="6"/>
        <end position="214"/>
    </location>
</feature>
<keyword evidence="2 5" id="KW-0812">Transmembrane</keyword>
<sequence length="220" mass="24450">MVWFFISVAVFLGAHVIPGLLRNRIVGLIGYRAYVVGFSVLSSLLFAWVIHEVIVSESFWLWDFQIWQAKALIIVMLPACILWASAILQPCPLSIGRKSGFDPDRPGINRFCRHPLLLGAFLWGIGHVVANGDFVSLVFFGGSALFALIGFWRMEKIRLRDMSVAEQEAVLAGTRRFSLSGLFKGAFGWQDFLLGGIIYVVILMGHGHVIGVNPLEMAGW</sequence>
<dbReference type="EMBL" id="JPWI01000005">
    <property type="protein sequence ID" value="RCK46163.1"/>
    <property type="molecule type" value="Genomic_DNA"/>
</dbReference>
<comment type="subcellular location">
    <subcellularLocation>
        <location evidence="1">Membrane</location>
        <topology evidence="1">Multi-pass membrane protein</topology>
    </subcellularLocation>
</comment>
<gene>
    <name evidence="7" type="ORF">TH30_10085</name>
</gene>
<feature type="transmembrane region" description="Helical" evidence="5">
    <location>
        <begin position="6"/>
        <end position="21"/>
    </location>
</feature>
<proteinExistence type="predicted"/>